<dbReference type="EMBL" id="JACYXT010000009">
    <property type="protein sequence ID" value="MBD9726029.1"/>
    <property type="molecule type" value="Genomic_DNA"/>
</dbReference>
<evidence type="ECO:0000313" key="2">
    <source>
        <dbReference type="Proteomes" id="UP000661025"/>
    </source>
</evidence>
<reference evidence="1" key="1">
    <citation type="submission" date="2020-09" db="EMBL/GenBank/DDBJ databases">
        <title>Streptomyces canutascabiei sp. nov., which causes potato common scab and is distributed across the world.</title>
        <authorList>
            <person name="Nguyen H.P."/>
            <person name="Weisberg A.J."/>
            <person name="Chang J.H."/>
            <person name="Clarke C.R."/>
        </authorList>
    </citation>
    <scope>NUCLEOTIDE SEQUENCE</scope>
    <source>
        <strain evidence="1">ID-01-6.2a</strain>
    </source>
</reference>
<proteinExistence type="predicted"/>
<dbReference type="GeneID" id="79931969"/>
<evidence type="ECO:0000313" key="1">
    <source>
        <dbReference type="EMBL" id="MBD9726029.1"/>
    </source>
</evidence>
<organism evidence="1 2">
    <name type="scientific">Streptomyces caniscabiei</name>
    <dbReference type="NCBI Taxonomy" id="2746961"/>
    <lineage>
        <taxon>Bacteria</taxon>
        <taxon>Bacillati</taxon>
        <taxon>Actinomycetota</taxon>
        <taxon>Actinomycetes</taxon>
        <taxon>Kitasatosporales</taxon>
        <taxon>Streptomycetaceae</taxon>
        <taxon>Streptomyces</taxon>
    </lineage>
</organism>
<dbReference type="RefSeq" id="WP_086804267.1">
    <property type="nucleotide sequence ID" value="NZ_CP119182.1"/>
</dbReference>
<dbReference type="Proteomes" id="UP000661025">
    <property type="component" value="Unassembled WGS sequence"/>
</dbReference>
<protein>
    <submittedName>
        <fullName evidence="1">Uncharacterized protein</fullName>
    </submittedName>
</protein>
<dbReference type="AlphaFoldDB" id="A0A927QMP5"/>
<accession>A0A927QMP5</accession>
<gene>
    <name evidence="1" type="ORF">IHE70_22965</name>
</gene>
<sequence>MNEQRIPHELLEEGLDDWLPVDRLVGLAGELSEQSGEAHRDLTERLLAQLVGGGLMRVGDLGETGFEAWPGDADAVVRRVMEALDAVAWAPAGGVCWLANTPVGDREVSGTGR</sequence>
<name>A0A927QMP5_9ACTN</name>
<comment type="caution">
    <text evidence="1">The sequence shown here is derived from an EMBL/GenBank/DDBJ whole genome shotgun (WGS) entry which is preliminary data.</text>
</comment>